<dbReference type="STRING" id="1513793.SAMN06296036_102360"/>
<protein>
    <submittedName>
        <fullName evidence="1">Uncharacterized protein</fullName>
    </submittedName>
</protein>
<organism evidence="1 2">
    <name type="scientific">Pseudobacteriovorax antillogorgiicola</name>
    <dbReference type="NCBI Taxonomy" id="1513793"/>
    <lineage>
        <taxon>Bacteria</taxon>
        <taxon>Pseudomonadati</taxon>
        <taxon>Bdellovibrionota</taxon>
        <taxon>Oligoflexia</taxon>
        <taxon>Oligoflexales</taxon>
        <taxon>Pseudobacteriovoracaceae</taxon>
        <taxon>Pseudobacteriovorax</taxon>
    </lineage>
</organism>
<reference evidence="2" key="1">
    <citation type="submission" date="2017-04" db="EMBL/GenBank/DDBJ databases">
        <authorList>
            <person name="Varghese N."/>
            <person name="Submissions S."/>
        </authorList>
    </citation>
    <scope>NUCLEOTIDE SEQUENCE [LARGE SCALE GENOMIC DNA]</scope>
    <source>
        <strain evidence="2">RKEM611</strain>
    </source>
</reference>
<accession>A0A1Y6B7Q3</accession>
<dbReference type="RefSeq" id="WP_132315058.1">
    <property type="nucleotide sequence ID" value="NZ_FWZT01000002.1"/>
</dbReference>
<gene>
    <name evidence="1" type="ORF">SAMN06296036_102360</name>
</gene>
<dbReference type="Proteomes" id="UP000192907">
    <property type="component" value="Unassembled WGS sequence"/>
</dbReference>
<evidence type="ECO:0000313" key="1">
    <source>
        <dbReference type="EMBL" id="SME97411.1"/>
    </source>
</evidence>
<dbReference type="AlphaFoldDB" id="A0A1Y6B7Q3"/>
<proteinExistence type="predicted"/>
<keyword evidence="2" id="KW-1185">Reference proteome</keyword>
<name>A0A1Y6B7Q3_9BACT</name>
<sequence>MGDFATDYETYQEIMGELLKPIIADGVDHDTLKRLYESKAVYLENLRIKCFMEMNGKQDSHFSKDDYQLILRAIEENRKHVRSLILCVFNEKLSKSKIV</sequence>
<evidence type="ECO:0000313" key="2">
    <source>
        <dbReference type="Proteomes" id="UP000192907"/>
    </source>
</evidence>
<dbReference type="OrthoDB" id="5295804at2"/>
<dbReference type="EMBL" id="FWZT01000002">
    <property type="protein sequence ID" value="SME97411.1"/>
    <property type="molecule type" value="Genomic_DNA"/>
</dbReference>